<reference evidence="1 2" key="1">
    <citation type="submission" date="2017-06" db="EMBL/GenBank/DDBJ databases">
        <authorList>
            <person name="Calovich-Benne C.K."/>
            <person name="Green B.Y."/>
            <person name="Gonzales J.C."/>
            <person name="Martinez A.D."/>
            <person name="Suri N."/>
            <person name="Nayek S."/>
            <person name="Bhuiyan S."/>
            <person name="Hughes L.E."/>
            <person name="Garlena R.A."/>
            <person name="Russell D.A."/>
            <person name="Pope W.H."/>
            <person name="Jacobs-Sera D."/>
            <person name="Hendrix R.W."/>
            <person name="Hatfull G.F."/>
        </authorList>
    </citation>
    <scope>NUCLEOTIDE SEQUENCE [LARGE SCALE GENOMIC DNA]</scope>
</reference>
<organism evidence="1 2">
    <name type="scientific">Streptomyces phage Paradiddles</name>
    <dbReference type="NCBI Taxonomy" id="2023993"/>
    <lineage>
        <taxon>Viruses</taxon>
        <taxon>Duplodnaviria</taxon>
        <taxon>Heunggongvirae</taxon>
        <taxon>Uroviricota</taxon>
        <taxon>Caudoviricetes</taxon>
        <taxon>Stanwilliamsviridae</taxon>
        <taxon>Boydwoodruffvirinae</taxon>
        <taxon>Samistivirus</taxon>
        <taxon>Samistivirus paradiddles</taxon>
    </lineage>
</organism>
<gene>
    <name evidence="1" type="ORF">SEA_PARADIDDLES_219</name>
</gene>
<accession>A0A222YZE3</accession>
<name>A0A222YZE3_9CAUD</name>
<dbReference type="Proteomes" id="UP000221957">
    <property type="component" value="Segment"/>
</dbReference>
<evidence type="ECO:0000313" key="2">
    <source>
        <dbReference type="Proteomes" id="UP000221957"/>
    </source>
</evidence>
<evidence type="ECO:0000313" key="1">
    <source>
        <dbReference type="EMBL" id="ASR77648.1"/>
    </source>
</evidence>
<proteinExistence type="predicted"/>
<protein>
    <submittedName>
        <fullName evidence="1">Uncharacterized protein</fullName>
    </submittedName>
</protein>
<dbReference type="EMBL" id="MF347637">
    <property type="protein sequence ID" value="ASR77648.1"/>
    <property type="molecule type" value="Genomic_DNA"/>
</dbReference>
<keyword evidence="2" id="KW-1185">Reference proteome</keyword>
<sequence>MYVENDTEVSHCIKELTREIWVTIKMVLRSEATVEQIYDAASRAKFLRLYIDRYRVKEFTSLTETELWLAQEVADAVEDLID</sequence>